<keyword evidence="6 11" id="KW-0368">Histidine biosynthesis</keyword>
<dbReference type="Proteomes" id="UP000051494">
    <property type="component" value="Unassembled WGS sequence"/>
</dbReference>
<gene>
    <name evidence="12" type="primary">hisF_1</name>
    <name evidence="13" type="ORF">CC99x_002060</name>
    <name evidence="12" type="ORF">CC99x_00700</name>
</gene>
<dbReference type="PANTHER" id="PTHR21235">
    <property type="entry name" value="IMIDAZOLE GLYCEROL PHOSPHATE SYNTHASE SUBUNIT HISF/H IGP SYNTHASE SUBUNIT HISF/H"/>
    <property type="match status" value="1"/>
</dbReference>
<evidence type="ECO:0000256" key="9">
    <source>
        <dbReference type="ARBA" id="ARBA00030264"/>
    </source>
</evidence>
<evidence type="ECO:0000313" key="12">
    <source>
        <dbReference type="EMBL" id="KRG19686.1"/>
    </source>
</evidence>
<keyword evidence="14" id="KW-1185">Reference proteome</keyword>
<dbReference type="InterPro" id="IPR004651">
    <property type="entry name" value="HisF"/>
</dbReference>
<name>A0A0Q9YGK1_9GAMM</name>
<organism evidence="12">
    <name type="scientific">Candidatus Berkiella cookevillensis</name>
    <dbReference type="NCBI Taxonomy" id="437022"/>
    <lineage>
        <taxon>Bacteria</taxon>
        <taxon>Pseudomonadati</taxon>
        <taxon>Pseudomonadota</taxon>
        <taxon>Gammaproteobacteria</taxon>
        <taxon>Candidatus Berkiellales</taxon>
        <taxon>Candidatus Berkiellaceae</taxon>
        <taxon>Candidatus Berkiella</taxon>
    </lineage>
</organism>
<comment type="similarity">
    <text evidence="2 11">Belongs to the HisA/HisF family.</text>
</comment>
<evidence type="ECO:0000256" key="10">
    <source>
        <dbReference type="ARBA" id="ARBA00047838"/>
    </source>
</evidence>
<dbReference type="GO" id="GO:0000105">
    <property type="term" value="P:L-histidine biosynthetic process"/>
    <property type="evidence" value="ECO:0007669"/>
    <property type="project" value="UniProtKB-UniPathway"/>
</dbReference>
<reference evidence="13" key="3">
    <citation type="submission" date="2021-06" db="EMBL/GenBank/DDBJ databases">
        <title>Genomic Description and Analysis of Intracellular Bacteria, Candidatus Berkiella cookevillensis and Candidatus Berkiella aquae.</title>
        <authorList>
            <person name="Kidane D.T."/>
            <person name="Mehari Y.T."/>
            <person name="Rice F.C."/>
            <person name="Arivett B.A."/>
            <person name="Farone A.L."/>
            <person name="Berk S.G."/>
            <person name="Farone M.B."/>
        </authorList>
    </citation>
    <scope>NUCLEOTIDE SEQUENCE</scope>
    <source>
        <strain evidence="13">CC99</strain>
    </source>
</reference>
<evidence type="ECO:0000256" key="11">
    <source>
        <dbReference type="RuleBase" id="RU003657"/>
    </source>
</evidence>
<dbReference type="OrthoDB" id="9781903at2"/>
<dbReference type="EMBL" id="LKHV01000002">
    <property type="protein sequence ID" value="KRG19686.1"/>
    <property type="molecule type" value="Genomic_DNA"/>
</dbReference>
<evidence type="ECO:0000256" key="4">
    <source>
        <dbReference type="ARBA" id="ARBA00012809"/>
    </source>
</evidence>
<dbReference type="CDD" id="cd04731">
    <property type="entry name" value="HisF"/>
    <property type="match status" value="1"/>
</dbReference>
<evidence type="ECO:0000313" key="14">
    <source>
        <dbReference type="Proteomes" id="UP000051494"/>
    </source>
</evidence>
<comment type="pathway">
    <text evidence="1">Amino-acid biosynthesis; L-histidine biosynthesis; L-histidine from 5-phospho-alpha-D-ribose 1-diphosphate: step 5/9.</text>
</comment>
<evidence type="ECO:0000256" key="6">
    <source>
        <dbReference type="ARBA" id="ARBA00023102"/>
    </source>
</evidence>
<dbReference type="STRING" id="437022.CC99x_00700"/>
<dbReference type="EMBL" id="LKHV02000001">
    <property type="protein sequence ID" value="MCS5707683.1"/>
    <property type="molecule type" value="Genomic_DNA"/>
</dbReference>
<dbReference type="GO" id="GO:0016829">
    <property type="term" value="F:lyase activity"/>
    <property type="evidence" value="ECO:0007669"/>
    <property type="project" value="UniProtKB-KW"/>
</dbReference>
<dbReference type="PANTHER" id="PTHR21235:SF2">
    <property type="entry name" value="IMIDAZOLE GLYCEROL PHOSPHATE SYNTHASE HISHF"/>
    <property type="match status" value="1"/>
</dbReference>
<comment type="subunit">
    <text evidence="3">Heterodimer of HisH and HisF.</text>
</comment>
<evidence type="ECO:0000256" key="1">
    <source>
        <dbReference type="ARBA" id="ARBA00005091"/>
    </source>
</evidence>
<sequence length="250" mass="27712">MLTKRIIPVLLLKNGHLVRSQYFNFHQIIGNPLIQLERYNAWDLDELIYLDISPEANHQTLEILRLIAKKCFMPLTFGGGIKSLHDIEQRLNLGADKITINTQAVLNPELITKAAHEFGQQAIIVSIDIKCHSNGIYEVYTHGGRVASKLCPFHWAKEAQDRGAGEIIVQSIDKDGSTLGYDTSVINEIAQTTSIPVIACSGASNAEDIANILTQTDVSAAAAANLFLFQELSYWNTKQALIDKNINIRS</sequence>
<dbReference type="InterPro" id="IPR011060">
    <property type="entry name" value="RibuloseP-bd_barrel"/>
</dbReference>
<evidence type="ECO:0000313" key="13">
    <source>
        <dbReference type="EMBL" id="MCS5707683.1"/>
    </source>
</evidence>
<evidence type="ECO:0000256" key="2">
    <source>
        <dbReference type="ARBA" id="ARBA00009667"/>
    </source>
</evidence>
<accession>A0A0Q9YGK1</accession>
<dbReference type="SUPFAM" id="SSF51366">
    <property type="entry name" value="Ribulose-phoshate binding barrel"/>
    <property type="match status" value="1"/>
</dbReference>
<reference evidence="12" key="1">
    <citation type="submission" date="2015-09" db="EMBL/GenBank/DDBJ databases">
        <title>Draft Genome Sequences of Two Novel Amoeba-resistant Intranuclear Bacteria, Candidatus Berkiella cookevillensis and Candidatus Berkiella aquae.</title>
        <authorList>
            <person name="Mehari Y.T."/>
            <person name="Arivett B.A."/>
            <person name="Farone A.L."/>
            <person name="Gunderson J.H."/>
            <person name="Farone M.B."/>
        </authorList>
    </citation>
    <scope>NUCLEOTIDE SEQUENCE [LARGE SCALE GENOMIC DNA]</scope>
    <source>
        <strain evidence="12">CC99</strain>
    </source>
</reference>
<comment type="catalytic activity">
    <reaction evidence="10">
        <text>5-[(5-phospho-1-deoxy-D-ribulos-1-ylimino)methylamino]-1-(5-phospho-beta-D-ribosyl)imidazole-4-carboxamide + L-glutamine = D-erythro-1-(imidazol-4-yl)glycerol 3-phosphate + 5-amino-1-(5-phospho-beta-D-ribosyl)imidazole-4-carboxamide + L-glutamate + H(+)</text>
        <dbReference type="Rhea" id="RHEA:24793"/>
        <dbReference type="ChEBI" id="CHEBI:15378"/>
        <dbReference type="ChEBI" id="CHEBI:29985"/>
        <dbReference type="ChEBI" id="CHEBI:58278"/>
        <dbReference type="ChEBI" id="CHEBI:58359"/>
        <dbReference type="ChEBI" id="CHEBI:58475"/>
        <dbReference type="ChEBI" id="CHEBI:58525"/>
        <dbReference type="EC" id="4.3.2.10"/>
    </reaction>
</comment>
<dbReference type="UniPathway" id="UPA00031">
    <property type="reaction ID" value="UER00010"/>
</dbReference>
<protein>
    <recommendedName>
        <fullName evidence="4">imidazole glycerol-phosphate synthase</fullName>
        <ecNumber evidence="4">4.3.2.10</ecNumber>
    </recommendedName>
    <alternativeName>
        <fullName evidence="9">IGP synthase cyclase subunit</fullName>
    </alternativeName>
</protein>
<dbReference type="GO" id="GO:0000107">
    <property type="term" value="F:imidazoleglycerol-phosphate synthase activity"/>
    <property type="evidence" value="ECO:0007669"/>
    <property type="project" value="InterPro"/>
</dbReference>
<dbReference type="InterPro" id="IPR006062">
    <property type="entry name" value="His_biosynth"/>
</dbReference>
<dbReference type="EC" id="4.3.2.10" evidence="4"/>
<dbReference type="AlphaFoldDB" id="A0A0Q9YGK1"/>
<dbReference type="RefSeq" id="WP_057623690.1">
    <property type="nucleotide sequence ID" value="NZ_LKHV02000001.1"/>
</dbReference>
<evidence type="ECO:0000256" key="8">
    <source>
        <dbReference type="ARBA" id="ARBA00025475"/>
    </source>
</evidence>
<keyword evidence="7 12" id="KW-0456">Lyase</keyword>
<evidence type="ECO:0000256" key="3">
    <source>
        <dbReference type="ARBA" id="ARBA00011152"/>
    </source>
</evidence>
<reference evidence="13" key="2">
    <citation type="journal article" date="2016" name="Genome Announc.">
        <title>Draft Genome Sequences of Two Novel Amoeba-Resistant Intranuclear Bacteria, 'Candidatus Berkiella cookevillensis' and 'Candidatus Berkiella aquae'.</title>
        <authorList>
            <person name="Mehari Y.T."/>
            <person name="Arivett B.A."/>
            <person name="Farone A.L."/>
            <person name="Gunderson J.H."/>
            <person name="Farone M.B."/>
        </authorList>
    </citation>
    <scope>NUCLEOTIDE SEQUENCE</scope>
    <source>
        <strain evidence="13">CC99</strain>
    </source>
</reference>
<evidence type="ECO:0000256" key="5">
    <source>
        <dbReference type="ARBA" id="ARBA00022605"/>
    </source>
</evidence>
<proteinExistence type="inferred from homology"/>
<dbReference type="Gene3D" id="3.20.20.70">
    <property type="entry name" value="Aldolase class I"/>
    <property type="match status" value="1"/>
</dbReference>
<dbReference type="InterPro" id="IPR013785">
    <property type="entry name" value="Aldolase_TIM"/>
</dbReference>
<comment type="function">
    <text evidence="8">IGPS catalyzes the conversion of PRFAR and glutamine to IGP, AICAR and glutamate. The HisF subunit catalyzes the cyclization activity that produces IGP and AICAR from PRFAR using the ammonia provided by the HisH subunit.</text>
</comment>
<dbReference type="Pfam" id="PF00977">
    <property type="entry name" value="His_biosynth"/>
    <property type="match status" value="1"/>
</dbReference>
<dbReference type="InterPro" id="IPR050064">
    <property type="entry name" value="IGPS_HisA/HisF"/>
</dbReference>
<keyword evidence="5 11" id="KW-0028">Amino-acid biosynthesis</keyword>
<comment type="caution">
    <text evidence="12">The sequence shown here is derived from an EMBL/GenBank/DDBJ whole genome shotgun (WGS) entry which is preliminary data.</text>
</comment>
<evidence type="ECO:0000256" key="7">
    <source>
        <dbReference type="ARBA" id="ARBA00023239"/>
    </source>
</evidence>